<evidence type="ECO:0000313" key="2">
    <source>
        <dbReference type="EMBL" id="GAA3888624.1"/>
    </source>
</evidence>
<comment type="caution">
    <text evidence="2">The sequence shown here is derived from an EMBL/GenBank/DDBJ whole genome shotgun (WGS) entry which is preliminary data.</text>
</comment>
<reference evidence="3" key="1">
    <citation type="journal article" date="2019" name="Int. J. Syst. Evol. Microbiol.">
        <title>The Global Catalogue of Microorganisms (GCM) 10K type strain sequencing project: providing services to taxonomists for standard genome sequencing and annotation.</title>
        <authorList>
            <consortium name="The Broad Institute Genomics Platform"/>
            <consortium name="The Broad Institute Genome Sequencing Center for Infectious Disease"/>
            <person name="Wu L."/>
            <person name="Ma J."/>
        </authorList>
    </citation>
    <scope>NUCLEOTIDE SEQUENCE [LARGE SCALE GENOMIC DNA]</scope>
    <source>
        <strain evidence="3">JCM 16578</strain>
    </source>
</reference>
<sequence length="131" mass="13998">MHQPGYGHQPPAGPPGFGPPPAAYPPYPSSHPPVAPRLPPGPDFLAADRHNSVVVDAAGVAFETHGLSADFPWQVVRGVHYRASPDGRALTVAVVHPDGRVFECVVAARRGELQEWFGRLATVLGHYRPMG</sequence>
<accession>A0ABP7KXZ5</accession>
<feature type="region of interest" description="Disordered" evidence="1">
    <location>
        <begin position="1"/>
        <end position="43"/>
    </location>
</feature>
<dbReference type="Proteomes" id="UP001501563">
    <property type="component" value="Unassembled WGS sequence"/>
</dbReference>
<dbReference type="EMBL" id="BAAAZA010000024">
    <property type="protein sequence ID" value="GAA3888624.1"/>
    <property type="molecule type" value="Genomic_DNA"/>
</dbReference>
<gene>
    <name evidence="2" type="ORF">GCM10022207_65100</name>
</gene>
<evidence type="ECO:0008006" key="4">
    <source>
        <dbReference type="Google" id="ProtNLM"/>
    </source>
</evidence>
<name>A0ABP7KXZ5_9ACTN</name>
<keyword evidence="3" id="KW-1185">Reference proteome</keyword>
<proteinExistence type="predicted"/>
<evidence type="ECO:0000256" key="1">
    <source>
        <dbReference type="SAM" id="MobiDB-lite"/>
    </source>
</evidence>
<evidence type="ECO:0000313" key="3">
    <source>
        <dbReference type="Proteomes" id="UP001501563"/>
    </source>
</evidence>
<dbReference type="RefSeq" id="WP_345552889.1">
    <property type="nucleotide sequence ID" value="NZ_BAAAZA010000024.1"/>
</dbReference>
<feature type="compositionally biased region" description="Pro residues" evidence="1">
    <location>
        <begin position="11"/>
        <end position="42"/>
    </location>
</feature>
<protein>
    <recommendedName>
        <fullName evidence="4">Serine/threonine protein kinase</fullName>
    </recommendedName>
</protein>
<organism evidence="2 3">
    <name type="scientific">Streptomyces lannensis</name>
    <dbReference type="NCBI Taxonomy" id="766498"/>
    <lineage>
        <taxon>Bacteria</taxon>
        <taxon>Bacillati</taxon>
        <taxon>Actinomycetota</taxon>
        <taxon>Actinomycetes</taxon>
        <taxon>Kitasatosporales</taxon>
        <taxon>Streptomycetaceae</taxon>
        <taxon>Streptomyces</taxon>
    </lineage>
</organism>